<proteinExistence type="inferred from homology"/>
<keyword evidence="3" id="KW-0560">Oxidoreductase</keyword>
<dbReference type="GO" id="GO:0006091">
    <property type="term" value="P:generation of precursor metabolites and energy"/>
    <property type="evidence" value="ECO:0007669"/>
    <property type="project" value="UniProtKB-ARBA"/>
</dbReference>
<dbReference type="InterPro" id="IPR011603">
    <property type="entry name" value="2oxoglutarate_DH_E1"/>
</dbReference>
<dbReference type="PANTHER" id="PTHR23152:SF4">
    <property type="entry name" value="2-OXOADIPATE DEHYDROGENASE COMPLEX COMPONENT E1"/>
    <property type="match status" value="1"/>
</dbReference>
<accession>A0A4P9YKI4</accession>
<dbReference type="Pfam" id="PF16870">
    <property type="entry name" value="OxoGdeHyase_C"/>
    <property type="match status" value="1"/>
</dbReference>
<dbReference type="Pfam" id="PF00676">
    <property type="entry name" value="E1_dh"/>
    <property type="match status" value="1"/>
</dbReference>
<dbReference type="Gene3D" id="3.40.50.12470">
    <property type="match status" value="1"/>
</dbReference>
<evidence type="ECO:0000256" key="2">
    <source>
        <dbReference type="ARBA" id="ARBA00006936"/>
    </source>
</evidence>
<dbReference type="InterPro" id="IPR031717">
    <property type="entry name" value="ODO-1/KGD_C"/>
</dbReference>
<evidence type="ECO:0000256" key="4">
    <source>
        <dbReference type="ARBA" id="ARBA00023052"/>
    </source>
</evidence>
<dbReference type="Gene3D" id="3.40.50.11610">
    <property type="entry name" value="Multifunctional 2-oxoglutarate metabolism enzyme, C-terminal domain"/>
    <property type="match status" value="1"/>
</dbReference>
<dbReference type="Proteomes" id="UP000281549">
    <property type="component" value="Unassembled WGS sequence"/>
</dbReference>
<evidence type="ECO:0000313" key="7">
    <source>
        <dbReference type="Proteomes" id="UP000281549"/>
    </source>
</evidence>
<dbReference type="PANTHER" id="PTHR23152">
    <property type="entry name" value="2-OXOGLUTARATE DEHYDROGENASE"/>
    <property type="match status" value="1"/>
</dbReference>
<protein>
    <submittedName>
        <fullName evidence="6">2-oxoglutarate dehydrogenase, E1 component</fullName>
    </submittedName>
</protein>
<evidence type="ECO:0000259" key="5">
    <source>
        <dbReference type="SMART" id="SM00861"/>
    </source>
</evidence>
<dbReference type="InterPro" id="IPR005475">
    <property type="entry name" value="Transketolase-like_Pyr-bd"/>
</dbReference>
<comment type="cofactor">
    <cofactor evidence="1">
        <name>thiamine diphosphate</name>
        <dbReference type="ChEBI" id="CHEBI:58937"/>
    </cofactor>
</comment>
<dbReference type="EMBL" id="ML005133">
    <property type="protein sequence ID" value="RKP19958.1"/>
    <property type="molecule type" value="Genomic_DNA"/>
</dbReference>
<reference evidence="7" key="1">
    <citation type="journal article" date="2018" name="Nat. Microbiol.">
        <title>Leveraging single-cell genomics to expand the fungal tree of life.</title>
        <authorList>
            <person name="Ahrendt S.R."/>
            <person name="Quandt C.A."/>
            <person name="Ciobanu D."/>
            <person name="Clum A."/>
            <person name="Salamov A."/>
            <person name="Andreopoulos B."/>
            <person name="Cheng J.F."/>
            <person name="Woyke T."/>
            <person name="Pelin A."/>
            <person name="Henrissat B."/>
            <person name="Reynolds N.K."/>
            <person name="Benny G.L."/>
            <person name="Smith M.E."/>
            <person name="James T.Y."/>
            <person name="Grigoriev I.V."/>
        </authorList>
    </citation>
    <scope>NUCLEOTIDE SEQUENCE [LARGE SCALE GENOMIC DNA]</scope>
    <source>
        <strain evidence="7">CSF55</strain>
    </source>
</reference>
<dbReference type="GO" id="GO:0016624">
    <property type="term" value="F:oxidoreductase activity, acting on the aldehyde or oxo group of donors, disulfide as acceptor"/>
    <property type="evidence" value="ECO:0007669"/>
    <property type="project" value="InterPro"/>
</dbReference>
<dbReference type="SUPFAM" id="SSF52518">
    <property type="entry name" value="Thiamin diphosphate-binding fold (THDP-binding)"/>
    <property type="match status" value="2"/>
</dbReference>
<keyword evidence="4" id="KW-0786">Thiamine pyrophosphate</keyword>
<evidence type="ECO:0000313" key="6">
    <source>
        <dbReference type="EMBL" id="RKP19958.1"/>
    </source>
</evidence>
<name>A0A4P9YKI4_ROZAC</name>
<dbReference type="AlphaFoldDB" id="A0A4P9YKI4"/>
<gene>
    <name evidence="6" type="ORF">ROZALSC1DRAFT_28498</name>
</gene>
<comment type="similarity">
    <text evidence="2">Belongs to the alpha-ketoglutarate dehydrogenase family.</text>
</comment>
<feature type="domain" description="Transketolase-like pyrimidine-binding" evidence="5">
    <location>
        <begin position="498"/>
        <end position="700"/>
    </location>
</feature>
<dbReference type="InterPro" id="IPR042179">
    <property type="entry name" value="KGD_C_sf"/>
</dbReference>
<organism evidence="6 7">
    <name type="scientific">Rozella allomycis (strain CSF55)</name>
    <dbReference type="NCBI Taxonomy" id="988480"/>
    <lineage>
        <taxon>Eukaryota</taxon>
        <taxon>Fungi</taxon>
        <taxon>Fungi incertae sedis</taxon>
        <taxon>Cryptomycota</taxon>
        <taxon>Cryptomycota incertae sedis</taxon>
        <taxon>Rozella</taxon>
    </lineage>
</organism>
<dbReference type="Pfam" id="PF02779">
    <property type="entry name" value="Transket_pyr"/>
    <property type="match status" value="1"/>
</dbReference>
<dbReference type="GO" id="GO:0030976">
    <property type="term" value="F:thiamine pyrophosphate binding"/>
    <property type="evidence" value="ECO:0007669"/>
    <property type="project" value="InterPro"/>
</dbReference>
<dbReference type="Gene3D" id="3.40.50.970">
    <property type="match status" value="2"/>
</dbReference>
<evidence type="ECO:0000256" key="1">
    <source>
        <dbReference type="ARBA" id="ARBA00001964"/>
    </source>
</evidence>
<dbReference type="PIRSF" id="PIRSF000157">
    <property type="entry name" value="Oxoglu_dh_E1"/>
    <property type="match status" value="1"/>
</dbReference>
<dbReference type="InterPro" id="IPR029061">
    <property type="entry name" value="THDP-binding"/>
</dbReference>
<sequence>MLLKRRWLPLLFKNTRLYRETPETSYGYFPITPYKQAHSNFIHEKSDIKNLYRFYGYQYATINPLEVQENQDFVGYPFDYCVDSNMKEIYCGDIGYEFRHVSSHYEREWFINRIESGTKEISSDVRRDILKYLLQSEVWDQFMSKRFGQVKRYGLEGGETMLTSVQSLILGCVNRNNININIFDGIENVVIGMPHRGRLNLLQVLLKDDPRRTFYKLKGNSEFGQLAGISGDVLSHLSIFKDLDIDGRKIHISLLPNPSHLEAINPVAMGKSRAKEHAFIEQGKSQKLGDKVLCLQIHGDAAFYGQGYTCEKDNSRSSKYASDIAKIVDAPVIHVNGLNPEAVYHATRLAIDYRQAMRKDVVIDLQVFRRWGHNELDEPSFTQPLMYTKIREGVSIADKYSKLLLKTSVIEEKSITDIRTAFFQYLDDCLKKVDTIQLRPNQKDKDNDSNFVNTKVAKNTLKEIGVKSVEIPSAMQIHPRLIKFFISERLKDLNDERIDWATAESLAFGSLLLEGYHVRLSGQDVGRGTFSQRHGILVDQTNDSVIIPLNIMSRDQGKIEFANSFLSEFAVMGFDYGVSLESRNRLVIWEAQFGDFLNGAQIIIDAFISGGESKWMVQSAMVLLLPHGYDGAGPEHSSARIERFLQLSNERFIPSEGEYFNMYIANPSTPAQYFHLLRRQMKSRLRKPLIIFSPKMLLRLPEARSTLDELSDGEFKTLIFDQEDLKSEIDTVIFLSGKFYYEIAKEIRKRNMKNFMLVRIEELCPFPWNDLITLRNQLKFKNIKKFLWCQEEHQNMGAYTYVYPRLQAILLETIKYVGRPASSSPAAGFSKLHKEELYHIYESLFDPK</sequence>
<dbReference type="InterPro" id="IPR001017">
    <property type="entry name" value="DH_E1"/>
</dbReference>
<evidence type="ECO:0000256" key="3">
    <source>
        <dbReference type="ARBA" id="ARBA00023002"/>
    </source>
</evidence>
<dbReference type="SMART" id="SM00861">
    <property type="entry name" value="Transket_pyr"/>
    <property type="match status" value="1"/>
</dbReference>